<evidence type="ECO:0000256" key="5">
    <source>
        <dbReference type="ARBA" id="ARBA00023014"/>
    </source>
</evidence>
<feature type="binding site" evidence="6">
    <location>
        <position position="41"/>
    </location>
    <ligand>
        <name>[4Fe-4S] cluster</name>
        <dbReference type="ChEBI" id="CHEBI:49883"/>
        <note>4Fe-4S-S-AdoMet</note>
    </ligand>
</feature>
<evidence type="ECO:0000256" key="7">
    <source>
        <dbReference type="PIRSR" id="PIRSR004762-2"/>
    </source>
</evidence>
<keyword evidence="3" id="KW-0479">Metal-binding</keyword>
<evidence type="ECO:0000256" key="1">
    <source>
        <dbReference type="ARBA" id="ARBA00022485"/>
    </source>
</evidence>
<dbReference type="SUPFAM" id="SSF102114">
    <property type="entry name" value="Radical SAM enzymes"/>
    <property type="match status" value="1"/>
</dbReference>
<feature type="binding site" evidence="6">
    <location>
        <position position="45"/>
    </location>
    <ligand>
        <name>[4Fe-4S] cluster</name>
        <dbReference type="ChEBI" id="CHEBI:49883"/>
        <note>4Fe-4S-S-AdoMet</note>
    </ligand>
</feature>
<evidence type="ECO:0000256" key="4">
    <source>
        <dbReference type="ARBA" id="ARBA00023004"/>
    </source>
</evidence>
<comment type="caution">
    <text evidence="9">The sequence shown here is derived from an EMBL/GenBank/DDBJ whole genome shotgun (WGS) entry which is preliminary data.</text>
</comment>
<evidence type="ECO:0000313" key="9">
    <source>
        <dbReference type="EMBL" id="HET21719.1"/>
    </source>
</evidence>
<dbReference type="SFLD" id="SFLDG01064">
    <property type="entry name" value="F420__menaquinone_cofactor_bio"/>
    <property type="match status" value="1"/>
</dbReference>
<dbReference type="PANTHER" id="PTHR43076:SF7">
    <property type="entry name" value="AMINODEOXYFUTALOSINE SYNTHASE"/>
    <property type="match status" value="1"/>
</dbReference>
<dbReference type="PANTHER" id="PTHR43076">
    <property type="entry name" value="FO SYNTHASE (COFH)"/>
    <property type="match status" value="1"/>
</dbReference>
<dbReference type="PIRSF" id="PIRSF004762">
    <property type="entry name" value="CHP00423"/>
    <property type="match status" value="1"/>
</dbReference>
<proteinExistence type="predicted"/>
<dbReference type="InterPro" id="IPR006638">
    <property type="entry name" value="Elp3/MiaA/NifB-like_rSAM"/>
</dbReference>
<reference evidence="9" key="1">
    <citation type="journal article" date="2020" name="mSystems">
        <title>Genome- and Community-Level Interaction Insights into Carbon Utilization and Element Cycling Functions of Hydrothermarchaeota in Hydrothermal Sediment.</title>
        <authorList>
            <person name="Zhou Z."/>
            <person name="Liu Y."/>
            <person name="Xu W."/>
            <person name="Pan J."/>
            <person name="Luo Z.H."/>
            <person name="Li M."/>
        </authorList>
    </citation>
    <scope>NUCLEOTIDE SEQUENCE [LARGE SCALE GENOMIC DNA]</scope>
    <source>
        <strain evidence="9">SpSt-12</strain>
    </source>
</reference>
<dbReference type="InterPro" id="IPR007197">
    <property type="entry name" value="rSAM"/>
</dbReference>
<keyword evidence="4 6" id="KW-0408">Iron</keyword>
<comment type="cofactor">
    <cofactor evidence="6">
        <name>[4Fe-4S] cluster</name>
        <dbReference type="ChEBI" id="CHEBI:49883"/>
    </cofactor>
    <text evidence="6">Binds 1 [4Fe-4S] cluster. The cluster is coordinated with 3 cysteines and an exchangeable S-adenosyl-L-methionine.</text>
</comment>
<feature type="binding site" evidence="7">
    <location>
        <position position="148"/>
    </location>
    <ligand>
        <name>S-adenosyl-L-methionine</name>
        <dbReference type="ChEBI" id="CHEBI:59789"/>
    </ligand>
</feature>
<dbReference type="PROSITE" id="PS51918">
    <property type="entry name" value="RADICAL_SAM"/>
    <property type="match status" value="1"/>
</dbReference>
<dbReference type="Gene3D" id="3.20.20.70">
    <property type="entry name" value="Aldolase class I"/>
    <property type="match status" value="1"/>
</dbReference>
<dbReference type="GO" id="GO:0016765">
    <property type="term" value="F:transferase activity, transferring alkyl or aryl (other than methyl) groups"/>
    <property type="evidence" value="ECO:0007669"/>
    <property type="project" value="InterPro"/>
</dbReference>
<keyword evidence="5 6" id="KW-0411">Iron-sulfur</keyword>
<dbReference type="EMBL" id="DSCQ01000081">
    <property type="protein sequence ID" value="HET21719.1"/>
    <property type="molecule type" value="Genomic_DNA"/>
</dbReference>
<dbReference type="InterPro" id="IPR045567">
    <property type="entry name" value="CofH/MnqC-like_C"/>
</dbReference>
<evidence type="ECO:0000256" key="6">
    <source>
        <dbReference type="PIRSR" id="PIRSR004762-1"/>
    </source>
</evidence>
<dbReference type="InterPro" id="IPR034405">
    <property type="entry name" value="F420"/>
</dbReference>
<dbReference type="InterPro" id="IPR013785">
    <property type="entry name" value="Aldolase_TIM"/>
</dbReference>
<keyword evidence="2 6" id="KW-0949">S-adenosyl-L-methionine</keyword>
<dbReference type="GO" id="GO:0051539">
    <property type="term" value="F:4 iron, 4 sulfur cluster binding"/>
    <property type="evidence" value="ECO:0007669"/>
    <property type="project" value="UniProtKB-KW"/>
</dbReference>
<name>A0A7C2N9D5_ARCFL</name>
<evidence type="ECO:0000256" key="2">
    <source>
        <dbReference type="ARBA" id="ARBA00022691"/>
    </source>
</evidence>
<evidence type="ECO:0000259" key="8">
    <source>
        <dbReference type="PROSITE" id="PS51918"/>
    </source>
</evidence>
<dbReference type="InterPro" id="IPR020050">
    <property type="entry name" value="FO_synthase_su2"/>
</dbReference>
<organism evidence="9">
    <name type="scientific">Archaeoglobus fulgidus</name>
    <dbReference type="NCBI Taxonomy" id="2234"/>
    <lineage>
        <taxon>Archaea</taxon>
        <taxon>Methanobacteriati</taxon>
        <taxon>Methanobacteriota</taxon>
        <taxon>Archaeoglobi</taxon>
        <taxon>Archaeoglobales</taxon>
        <taxon>Archaeoglobaceae</taxon>
        <taxon>Archaeoglobus</taxon>
    </lineage>
</organism>
<keyword evidence="1 6" id="KW-0004">4Fe-4S</keyword>
<gene>
    <name evidence="9" type="ORF">ENN70_06610</name>
</gene>
<dbReference type="Pfam" id="PF04055">
    <property type="entry name" value="Radical_SAM"/>
    <property type="match status" value="1"/>
</dbReference>
<feature type="domain" description="Radical SAM core" evidence="8">
    <location>
        <begin position="27"/>
        <end position="258"/>
    </location>
</feature>
<accession>A0A7C2N9D5</accession>
<dbReference type="SFLD" id="SFLDS00029">
    <property type="entry name" value="Radical_SAM"/>
    <property type="match status" value="1"/>
</dbReference>
<sequence length="336" mass="37955">MKVKEIEELFKMELHELGSVIEKNEIVTFSINAHINYSNVCETKCRICAYHRKDPFTLSVEEVVSEAISAARQGAKELHIVGSHNPELGVEYFEEIFRRISSQCTATIKALTAAEVHYYSRKEKMSVREFLSRLKDAGLRILPGGGAEILVDNVRKEICPRKCSSEEWLRVMKIAHELGLKSNATMLFGHIESLRHRAMHLKRLRKLQERTGGFLAFIPLPFHPVGTDYGRGPSVLDILKTIAVSRIALDNFRGIKAYWVMLGLEVAEVALHYGANDLDGTVVRERIAHSAGAKTPVGLSVEEISRIIRNAGKIPAERDAYFNVLRIYEDREVRVC</sequence>
<dbReference type="NCBIfam" id="TIGR00423">
    <property type="entry name" value="CofH family radical SAM protein"/>
    <property type="match status" value="1"/>
</dbReference>
<dbReference type="GO" id="GO:0044689">
    <property type="term" value="F:7,8-didemethyl-8-hydroxy-5-deazariboflavin synthase activity"/>
    <property type="evidence" value="ECO:0007669"/>
    <property type="project" value="TreeGrafter"/>
</dbReference>
<dbReference type="InterPro" id="IPR058240">
    <property type="entry name" value="rSAM_sf"/>
</dbReference>
<dbReference type="AlphaFoldDB" id="A0A7C2N9D5"/>
<protein>
    <submittedName>
        <fullName evidence="9">CofH family radical SAM protein</fullName>
    </submittedName>
</protein>
<dbReference type="SMART" id="SM00729">
    <property type="entry name" value="Elp3"/>
    <property type="match status" value="1"/>
</dbReference>
<feature type="binding site" evidence="6">
    <location>
        <position position="48"/>
    </location>
    <ligand>
        <name>[4Fe-4S] cluster</name>
        <dbReference type="ChEBI" id="CHEBI:49883"/>
        <note>4Fe-4S-S-AdoMet</note>
    </ligand>
</feature>
<dbReference type="SFLD" id="SFLDF00343">
    <property type="entry name" value="aminofutalosine_synthase_(mqnE"/>
    <property type="match status" value="1"/>
</dbReference>
<dbReference type="Pfam" id="PF19288">
    <property type="entry name" value="CofH_C"/>
    <property type="match status" value="1"/>
</dbReference>
<dbReference type="GO" id="GO:0046872">
    <property type="term" value="F:metal ion binding"/>
    <property type="evidence" value="ECO:0007669"/>
    <property type="project" value="UniProtKB-KW"/>
</dbReference>
<dbReference type="SFLD" id="SFLDG01389">
    <property type="entry name" value="menaquinone_synthsis_involved"/>
    <property type="match status" value="1"/>
</dbReference>
<evidence type="ECO:0000256" key="3">
    <source>
        <dbReference type="ARBA" id="ARBA00022723"/>
    </source>
</evidence>